<organism evidence="9 10">
    <name type="scientific">Rathayibacter festucae DSM 15932</name>
    <dbReference type="NCBI Taxonomy" id="1328866"/>
    <lineage>
        <taxon>Bacteria</taxon>
        <taxon>Bacillati</taxon>
        <taxon>Actinomycetota</taxon>
        <taxon>Actinomycetes</taxon>
        <taxon>Micrococcales</taxon>
        <taxon>Microbacteriaceae</taxon>
        <taxon>Rathayibacter</taxon>
    </lineage>
</organism>
<dbReference type="Proteomes" id="UP000285317">
    <property type="component" value="Chromosome"/>
</dbReference>
<evidence type="ECO:0000256" key="6">
    <source>
        <dbReference type="SAM" id="MobiDB-lite"/>
    </source>
</evidence>
<protein>
    <submittedName>
        <fullName evidence="9">EamA family transporter</fullName>
    </submittedName>
</protein>
<feature type="domain" description="EamA" evidence="8">
    <location>
        <begin position="7"/>
        <end position="144"/>
    </location>
</feature>
<evidence type="ECO:0000256" key="4">
    <source>
        <dbReference type="ARBA" id="ARBA00022989"/>
    </source>
</evidence>
<dbReference type="InterPro" id="IPR037185">
    <property type="entry name" value="EmrE-like"/>
</dbReference>
<feature type="transmembrane region" description="Helical" evidence="7">
    <location>
        <begin position="249"/>
        <end position="269"/>
    </location>
</feature>
<dbReference type="SUPFAM" id="SSF103481">
    <property type="entry name" value="Multidrug resistance efflux transporter EmrE"/>
    <property type="match status" value="2"/>
</dbReference>
<feature type="region of interest" description="Disordered" evidence="6">
    <location>
        <begin position="301"/>
        <end position="322"/>
    </location>
</feature>
<evidence type="ECO:0000259" key="8">
    <source>
        <dbReference type="Pfam" id="PF00892"/>
    </source>
</evidence>
<feature type="transmembrane region" description="Helical" evidence="7">
    <location>
        <begin position="67"/>
        <end position="86"/>
    </location>
</feature>
<keyword evidence="4 7" id="KW-1133">Transmembrane helix</keyword>
<feature type="domain" description="EamA" evidence="8">
    <location>
        <begin position="163"/>
        <end position="290"/>
    </location>
</feature>
<feature type="transmembrane region" description="Helical" evidence="7">
    <location>
        <begin position="36"/>
        <end position="55"/>
    </location>
</feature>
<dbReference type="Pfam" id="PF00892">
    <property type="entry name" value="EamA"/>
    <property type="match status" value="2"/>
</dbReference>
<sequence>MGSRGSAVAAILLAAVCFGTTGTAQSLGAEGVDPLMLGAARIVLGGALLAALLGVETARAPRRAARRPLASTVLLVLLGAAGVAAYQPAFFTGTAENGVAVGTIVALGSAPAFTGLLEWLLLRSAPSPRWFVSTALAAVGVVLLAGLLTGGAAGGVSVLGLAGSAGAGAAYTLYAVCGKLLLERGFSPAAAMGAQFGTAALLALPVLLVGDPGRLAGSLPAVLWLGVVTVAVAYTFFARGLRLLPAATVSTLTLVEPATATLLGVALLGERLTPDAVAGIAVLVLAVLLLAVPARRGSARRGSARRGRPEVVAPEAPSSLAE</sequence>
<evidence type="ECO:0000313" key="10">
    <source>
        <dbReference type="Proteomes" id="UP000285317"/>
    </source>
</evidence>
<dbReference type="AlphaFoldDB" id="A0A3Q9UZE4"/>
<dbReference type="Gene3D" id="1.10.3730.20">
    <property type="match status" value="1"/>
</dbReference>
<evidence type="ECO:0000313" key="9">
    <source>
        <dbReference type="EMBL" id="AZZ52823.1"/>
    </source>
</evidence>
<evidence type="ECO:0000256" key="2">
    <source>
        <dbReference type="ARBA" id="ARBA00007362"/>
    </source>
</evidence>
<evidence type="ECO:0000256" key="3">
    <source>
        <dbReference type="ARBA" id="ARBA00022692"/>
    </source>
</evidence>
<dbReference type="InterPro" id="IPR000620">
    <property type="entry name" value="EamA_dom"/>
</dbReference>
<accession>A0A3Q9UZE4</accession>
<keyword evidence="5 7" id="KW-0472">Membrane</keyword>
<comment type="similarity">
    <text evidence="2">Belongs to the EamA transporter family.</text>
</comment>
<evidence type="ECO:0000256" key="5">
    <source>
        <dbReference type="ARBA" id="ARBA00023136"/>
    </source>
</evidence>
<dbReference type="PANTHER" id="PTHR32322">
    <property type="entry name" value="INNER MEMBRANE TRANSPORTER"/>
    <property type="match status" value="1"/>
</dbReference>
<evidence type="ECO:0000256" key="1">
    <source>
        <dbReference type="ARBA" id="ARBA00004141"/>
    </source>
</evidence>
<feature type="transmembrane region" description="Helical" evidence="7">
    <location>
        <begin position="275"/>
        <end position="292"/>
    </location>
</feature>
<gene>
    <name evidence="9" type="ORF">C1I64_12755</name>
</gene>
<dbReference type="EMBL" id="CP028137">
    <property type="protein sequence ID" value="AZZ52823.1"/>
    <property type="molecule type" value="Genomic_DNA"/>
</dbReference>
<proteinExistence type="inferred from homology"/>
<feature type="transmembrane region" description="Helical" evidence="7">
    <location>
        <begin position="98"/>
        <end position="121"/>
    </location>
</feature>
<dbReference type="RefSeq" id="WP_127887450.1">
    <property type="nucleotide sequence ID" value="NZ_CP028137.1"/>
</dbReference>
<feature type="transmembrane region" description="Helical" evidence="7">
    <location>
        <begin position="215"/>
        <end position="237"/>
    </location>
</feature>
<reference evidence="9 10" key="1">
    <citation type="submission" date="2018-03" db="EMBL/GenBank/DDBJ databases">
        <title>Bacteriophage NCPPB3778 and a type I-E CRISPR drive the evolution of the US Biological Select Agent, Rathayibacter toxicus.</title>
        <authorList>
            <person name="Davis E.W.II."/>
            <person name="Tabima J.F."/>
            <person name="Weisberg A.J."/>
            <person name="Dantas Lopes L."/>
            <person name="Wiseman M.S."/>
            <person name="Wiseman M.S."/>
            <person name="Pupko T."/>
            <person name="Belcher M.S."/>
            <person name="Sechler A.J."/>
            <person name="Tancos M.A."/>
            <person name="Schroeder B.K."/>
            <person name="Murray T.D."/>
            <person name="Luster D.G."/>
            <person name="Schneider W.L."/>
            <person name="Rogers E."/>
            <person name="Andreote F.D."/>
            <person name="Grunwald N.J."/>
            <person name="Putnam M.L."/>
            <person name="Chang J.H."/>
        </authorList>
    </citation>
    <scope>NUCLEOTIDE SEQUENCE [LARGE SCALE GENOMIC DNA]</scope>
    <source>
        <strain evidence="9 10">DSM 15932</strain>
    </source>
</reference>
<dbReference type="PANTHER" id="PTHR32322:SF2">
    <property type="entry name" value="EAMA DOMAIN-CONTAINING PROTEIN"/>
    <property type="match status" value="1"/>
</dbReference>
<feature type="transmembrane region" description="Helical" evidence="7">
    <location>
        <begin position="156"/>
        <end position="177"/>
    </location>
</feature>
<comment type="subcellular location">
    <subcellularLocation>
        <location evidence="1">Membrane</location>
        <topology evidence="1">Multi-pass membrane protein</topology>
    </subcellularLocation>
</comment>
<dbReference type="KEGG" id="rfs:C1I64_12755"/>
<dbReference type="GO" id="GO:0016020">
    <property type="term" value="C:membrane"/>
    <property type="evidence" value="ECO:0007669"/>
    <property type="project" value="UniProtKB-SubCell"/>
</dbReference>
<keyword evidence="3 7" id="KW-0812">Transmembrane</keyword>
<name>A0A3Q9UZE4_9MICO</name>
<feature type="transmembrane region" description="Helical" evidence="7">
    <location>
        <begin position="130"/>
        <end position="150"/>
    </location>
</feature>
<dbReference type="InterPro" id="IPR050638">
    <property type="entry name" value="AA-Vitamin_Transporters"/>
</dbReference>
<feature type="transmembrane region" description="Helical" evidence="7">
    <location>
        <begin position="189"/>
        <end position="209"/>
    </location>
</feature>
<evidence type="ECO:0000256" key="7">
    <source>
        <dbReference type="SAM" id="Phobius"/>
    </source>
</evidence>